<dbReference type="GO" id="GO:0019899">
    <property type="term" value="F:enzyme binding"/>
    <property type="evidence" value="ECO:0007669"/>
    <property type="project" value="UniProtKB-ARBA"/>
</dbReference>
<evidence type="ECO:0000313" key="5">
    <source>
        <dbReference type="Proteomes" id="UP000271162"/>
    </source>
</evidence>
<dbReference type="EMBL" id="UYSL01004998">
    <property type="protein sequence ID" value="VDL66973.1"/>
    <property type="molecule type" value="Genomic_DNA"/>
</dbReference>
<protein>
    <submittedName>
        <fullName evidence="6">CCHC-type domain-containing protein</fullName>
    </submittedName>
</protein>
<keyword evidence="5" id="KW-1185">Reference proteome</keyword>
<dbReference type="Gene3D" id="4.10.60.10">
    <property type="entry name" value="Zinc finger, CCHC-type"/>
    <property type="match status" value="1"/>
</dbReference>
<dbReference type="GO" id="GO:0005737">
    <property type="term" value="C:cytoplasm"/>
    <property type="evidence" value="ECO:0007669"/>
    <property type="project" value="UniProtKB-ARBA"/>
</dbReference>
<evidence type="ECO:0000259" key="3">
    <source>
        <dbReference type="PROSITE" id="PS50158"/>
    </source>
</evidence>
<evidence type="ECO:0000313" key="4">
    <source>
        <dbReference type="EMBL" id="VDL66973.1"/>
    </source>
</evidence>
<reference evidence="6" key="1">
    <citation type="submission" date="2017-02" db="UniProtKB">
        <authorList>
            <consortium name="WormBaseParasite"/>
        </authorList>
    </citation>
    <scope>IDENTIFICATION</scope>
</reference>
<dbReference type="PROSITE" id="PS50158">
    <property type="entry name" value="ZF_CCHC"/>
    <property type="match status" value="2"/>
</dbReference>
<evidence type="ECO:0000313" key="6">
    <source>
        <dbReference type="WBParaSite" id="NBR_0000338301-mRNA-1"/>
    </source>
</evidence>
<evidence type="ECO:0000256" key="1">
    <source>
        <dbReference type="PROSITE-ProRule" id="PRU00047"/>
    </source>
</evidence>
<feature type="domain" description="CCHC-type" evidence="3">
    <location>
        <begin position="315"/>
        <end position="330"/>
    </location>
</feature>
<dbReference type="SMART" id="SM00343">
    <property type="entry name" value="ZnF_C2HC"/>
    <property type="match status" value="3"/>
</dbReference>
<reference evidence="4 5" key="2">
    <citation type="submission" date="2018-11" db="EMBL/GenBank/DDBJ databases">
        <authorList>
            <consortium name="Pathogen Informatics"/>
        </authorList>
    </citation>
    <scope>NUCLEOTIDE SEQUENCE [LARGE SCALE GENOMIC DNA]</scope>
</reference>
<accession>A0A0N4XLI1</accession>
<feature type="domain" description="CCHC-type" evidence="3">
    <location>
        <begin position="283"/>
        <end position="298"/>
    </location>
</feature>
<dbReference type="Pfam" id="PF00098">
    <property type="entry name" value="zf-CCHC"/>
    <property type="match status" value="1"/>
</dbReference>
<keyword evidence="1" id="KW-0863">Zinc-finger</keyword>
<keyword evidence="1" id="KW-0862">Zinc</keyword>
<dbReference type="GO" id="GO:0003676">
    <property type="term" value="F:nucleic acid binding"/>
    <property type="evidence" value="ECO:0007669"/>
    <property type="project" value="InterPro"/>
</dbReference>
<dbReference type="GO" id="GO:0008270">
    <property type="term" value="F:zinc ion binding"/>
    <property type="evidence" value="ECO:0007669"/>
    <property type="project" value="UniProtKB-KW"/>
</dbReference>
<dbReference type="WBParaSite" id="NBR_0000338301-mRNA-1">
    <property type="protein sequence ID" value="NBR_0000338301-mRNA-1"/>
    <property type="gene ID" value="NBR_0000338301"/>
</dbReference>
<feature type="compositionally biased region" description="Basic and acidic residues" evidence="2">
    <location>
        <begin position="352"/>
        <end position="365"/>
    </location>
</feature>
<proteinExistence type="predicted"/>
<dbReference type="PANTHER" id="PTHR47331">
    <property type="entry name" value="PHD-TYPE DOMAIN-CONTAINING PROTEIN"/>
    <property type="match status" value="1"/>
</dbReference>
<dbReference type="InterPro" id="IPR005312">
    <property type="entry name" value="DUF1759"/>
</dbReference>
<dbReference type="PANTHER" id="PTHR47331:SF4">
    <property type="entry name" value="PEPTIDASE S1 DOMAIN-CONTAINING PROTEIN"/>
    <property type="match status" value="1"/>
</dbReference>
<dbReference type="Proteomes" id="UP000271162">
    <property type="component" value="Unassembled WGS sequence"/>
</dbReference>
<dbReference type="AlphaFoldDB" id="A0A0N4XLI1"/>
<sequence length="422" mass="47944">IQVEKSLTAYTEAADALDSDTPQLTAVLEKVSTNSFTAQDHLLRAYAILADVNMALEELSMATTTSSHNEVPPAQLAPLPIPKFSGKIWEWENFWNAFNYSVHSRNLEDIYKMNYLMEALQGEARRTIIQFQVSGANYTMAIDHLKKKYGNPQLLLSELVGRLEKCHAGSRRMEDQRTLYEELSSIVNQMRLKGESVDNVLLQKQLLSKFSEPIQRHVLRKKQEQAETWTISLLLSHVSNFIDTEAEIQRHVENEDKGRGSRLRKSNFPMTPPLTNKGKLFTCFFCEKTGHSPRNCPEYTTREQRLDHMRRNSLCLNCGERNHRASDCSKGACRICNKTGHHTSICRQATALHEKRAQPDTERKTAPTTKIPKPSPRRTTRQNFVSSAITPGTEDNMEVNDNIEAVICLSAGGYPTYAHKFC</sequence>
<dbReference type="SUPFAM" id="SSF57756">
    <property type="entry name" value="Retrovirus zinc finger-like domains"/>
    <property type="match status" value="2"/>
</dbReference>
<evidence type="ECO:0000256" key="2">
    <source>
        <dbReference type="SAM" id="MobiDB-lite"/>
    </source>
</evidence>
<dbReference type="OMA" id="VIMFVER"/>
<dbReference type="STRING" id="27835.A0A0N4XLI1"/>
<feature type="region of interest" description="Disordered" evidence="2">
    <location>
        <begin position="352"/>
        <end position="381"/>
    </location>
</feature>
<name>A0A0N4XLI1_NIPBR</name>
<dbReference type="InterPro" id="IPR001878">
    <property type="entry name" value="Znf_CCHC"/>
</dbReference>
<gene>
    <name evidence="4" type="ORF">NBR_LOCUS3384</name>
</gene>
<dbReference type="InterPro" id="IPR036875">
    <property type="entry name" value="Znf_CCHC_sf"/>
</dbReference>
<organism evidence="6">
    <name type="scientific">Nippostrongylus brasiliensis</name>
    <name type="common">Rat hookworm</name>
    <dbReference type="NCBI Taxonomy" id="27835"/>
    <lineage>
        <taxon>Eukaryota</taxon>
        <taxon>Metazoa</taxon>
        <taxon>Ecdysozoa</taxon>
        <taxon>Nematoda</taxon>
        <taxon>Chromadorea</taxon>
        <taxon>Rhabditida</taxon>
        <taxon>Rhabditina</taxon>
        <taxon>Rhabditomorpha</taxon>
        <taxon>Strongyloidea</taxon>
        <taxon>Heligmosomidae</taxon>
        <taxon>Nippostrongylus</taxon>
    </lineage>
</organism>
<keyword evidence="1" id="KW-0479">Metal-binding</keyword>
<dbReference type="Pfam" id="PF03564">
    <property type="entry name" value="DUF1759"/>
    <property type="match status" value="1"/>
</dbReference>